<dbReference type="GO" id="GO:0006685">
    <property type="term" value="P:sphingomyelin catabolic process"/>
    <property type="evidence" value="ECO:0007669"/>
    <property type="project" value="TreeGrafter"/>
</dbReference>
<protein>
    <recommendedName>
        <fullName evidence="9">Sphingomyelin phosphodiesterase 4</fullName>
    </recommendedName>
</protein>
<name>A0A4D9DDP3_9STRA</name>
<comment type="subcellular location">
    <subcellularLocation>
        <location evidence="1">Membrane</location>
        <topology evidence="1">Single-pass membrane protein</topology>
    </subcellularLocation>
</comment>
<dbReference type="GO" id="GO:0016020">
    <property type="term" value="C:membrane"/>
    <property type="evidence" value="ECO:0007669"/>
    <property type="project" value="UniProtKB-SubCell"/>
</dbReference>
<evidence type="ECO:0000256" key="2">
    <source>
        <dbReference type="ARBA" id="ARBA00022692"/>
    </source>
</evidence>
<evidence type="ECO:0000313" key="8">
    <source>
        <dbReference type="Proteomes" id="UP000355283"/>
    </source>
</evidence>
<evidence type="ECO:0000256" key="1">
    <source>
        <dbReference type="ARBA" id="ARBA00004167"/>
    </source>
</evidence>
<evidence type="ECO:0000256" key="6">
    <source>
        <dbReference type="SAM" id="Phobius"/>
    </source>
</evidence>
<dbReference type="GO" id="GO:0046475">
    <property type="term" value="P:glycerophospholipid catabolic process"/>
    <property type="evidence" value="ECO:0007669"/>
    <property type="project" value="TreeGrafter"/>
</dbReference>
<evidence type="ECO:0000256" key="5">
    <source>
        <dbReference type="SAM" id="MobiDB-lite"/>
    </source>
</evidence>
<reference evidence="7 8" key="1">
    <citation type="submission" date="2019-01" db="EMBL/GenBank/DDBJ databases">
        <title>Nuclear Genome Assembly of the Microalgal Biofuel strain Nannochloropsis salina CCMP1776.</title>
        <authorList>
            <person name="Hovde B."/>
        </authorList>
    </citation>
    <scope>NUCLEOTIDE SEQUENCE [LARGE SCALE GENOMIC DNA]</scope>
    <source>
        <strain evidence="7 8">CCMP1776</strain>
    </source>
</reference>
<dbReference type="InterPro" id="IPR024129">
    <property type="entry name" value="Sphingomy_SMPD4"/>
</dbReference>
<proteinExistence type="predicted"/>
<accession>A0A4D9DDP3</accession>
<keyword evidence="4 6" id="KW-0472">Membrane</keyword>
<gene>
    <name evidence="7" type="ORF">NSK_000584</name>
</gene>
<sequence length="844" mass="95328">MNARTTGRKSTGSGNGQEPLSQLKAAMTKMDDTSLRQACLELSRELRREYIFYCVLDRCFGMHAQPRWRTTDGGWMSKPPKAARIVALLSSHSKYSWNIYHLLDILSRDREGFALDIDILPIRTRYYLDGDPSEANERLSTENSKRLYEYFFFARTRPHAIAPTAGSGVAISQNGSTRLPFVIPHLDFYHFIFAYWAVCPKSGTATTSPPLSLSFLKEIASKPITPVSILANPRVSVYCTVLRSYLLTYFPSPTGPDLDRKGGLSDPAKALALNEEAEKFLRIFIEMWLERNPVYNPDAKTHVESSDNENQILPVSRDTTYEEPTLEILLALLLLVPYLLARKVEVEVMLQGQGSRGVRASPAAPAFCPALDALQQPVFIFLALGFRRLRIEKEGWLKFLLLVELWLSWLTPSEVTVRLAPGKRSQDCSLALRWQQSFLKAYVVSNFHFYTTLYVLYMRKVREALGADASMRSVVLVQLARVLKAVGHPDLREALLSVSRTAHELWQAGSQLRGRILFTHHLHRLRLTRSKPCLWRDAAQDAHHLAAELLAIRKRAVKAMEDLEHSWRASLIKVTSTMWLWIKSWVSKGACDSFGLFGRLEALLEKLVVGPGLTGDRGGASSLPSQIDDVLEELYEIFPSVRVKCQQSLREDEADAQLRDPDRRGILLTERGREQLLAGQRACDPSKAVYMGDPLFDPVLASDEYGFLLPWAQRASIWLSKKYKPSWQSGEEKEEERKRNQHGTGGEQNSHGTSEEKASGRGDESSVGDEWGHVQIKETEPTDLAPLNLRWTIRRWVVLSAFIVLLAVAAHLVMPWGRVQAMLAEVSRAQDDGWEEEVEACIVQ</sequence>
<evidence type="ECO:0000256" key="4">
    <source>
        <dbReference type="ARBA" id="ARBA00023136"/>
    </source>
</evidence>
<feature type="compositionally biased region" description="Basic and acidic residues" evidence="5">
    <location>
        <begin position="753"/>
        <end position="775"/>
    </location>
</feature>
<dbReference type="EMBL" id="SDOX01000002">
    <property type="protein sequence ID" value="TFJ88233.1"/>
    <property type="molecule type" value="Genomic_DNA"/>
</dbReference>
<evidence type="ECO:0008006" key="9">
    <source>
        <dbReference type="Google" id="ProtNLM"/>
    </source>
</evidence>
<dbReference type="AlphaFoldDB" id="A0A4D9DDP3"/>
<comment type="caution">
    <text evidence="7">The sequence shown here is derived from an EMBL/GenBank/DDBJ whole genome shotgun (WGS) entry which is preliminary data.</text>
</comment>
<organism evidence="7 8">
    <name type="scientific">Nannochloropsis salina CCMP1776</name>
    <dbReference type="NCBI Taxonomy" id="1027361"/>
    <lineage>
        <taxon>Eukaryota</taxon>
        <taxon>Sar</taxon>
        <taxon>Stramenopiles</taxon>
        <taxon>Ochrophyta</taxon>
        <taxon>Eustigmatophyceae</taxon>
        <taxon>Eustigmatales</taxon>
        <taxon>Monodopsidaceae</taxon>
        <taxon>Microchloropsis</taxon>
        <taxon>Microchloropsis salina</taxon>
    </lineage>
</organism>
<dbReference type="PANTHER" id="PTHR12988:SF6">
    <property type="entry name" value="SPHINGOMYELIN PHOSPHODIESTERASE 4"/>
    <property type="match status" value="1"/>
</dbReference>
<feature type="region of interest" description="Disordered" evidence="5">
    <location>
        <begin position="729"/>
        <end position="775"/>
    </location>
</feature>
<evidence type="ECO:0000313" key="7">
    <source>
        <dbReference type="EMBL" id="TFJ88233.1"/>
    </source>
</evidence>
<dbReference type="OrthoDB" id="10286013at2759"/>
<dbReference type="PANTHER" id="PTHR12988">
    <property type="entry name" value="SPHINGOMYELIN PHOSPHODIESTERASE 4"/>
    <property type="match status" value="1"/>
</dbReference>
<dbReference type="GO" id="GO:0046513">
    <property type="term" value="P:ceramide biosynthetic process"/>
    <property type="evidence" value="ECO:0007669"/>
    <property type="project" value="TreeGrafter"/>
</dbReference>
<dbReference type="GO" id="GO:0050290">
    <property type="term" value="F:sphingomyelin phosphodiesterase D activity"/>
    <property type="evidence" value="ECO:0007669"/>
    <property type="project" value="InterPro"/>
</dbReference>
<evidence type="ECO:0000256" key="3">
    <source>
        <dbReference type="ARBA" id="ARBA00022989"/>
    </source>
</evidence>
<keyword evidence="8" id="KW-1185">Reference proteome</keyword>
<dbReference type="Proteomes" id="UP000355283">
    <property type="component" value="Unassembled WGS sequence"/>
</dbReference>
<feature type="transmembrane region" description="Helical" evidence="6">
    <location>
        <begin position="796"/>
        <end position="814"/>
    </location>
</feature>
<keyword evidence="2 6" id="KW-0812">Transmembrane</keyword>
<keyword evidence="3 6" id="KW-1133">Transmembrane helix</keyword>